<accession>A0A1C6W979</accession>
<reference evidence="2" key="1">
    <citation type="submission" date="2016-08" db="EMBL/GenBank/DDBJ databases">
        <authorList>
            <consortium name="Pathogen Informatics"/>
        </authorList>
    </citation>
    <scope>NUCLEOTIDE SEQUENCE</scope>
    <source>
        <strain evidence="2">NK65 ny</strain>
    </source>
</reference>
<organism evidence="2">
    <name type="scientific">Plasmodium berghei</name>
    <dbReference type="NCBI Taxonomy" id="5821"/>
    <lineage>
        <taxon>Eukaryota</taxon>
        <taxon>Sar</taxon>
        <taxon>Alveolata</taxon>
        <taxon>Apicomplexa</taxon>
        <taxon>Aconoidasida</taxon>
        <taxon>Haemosporida</taxon>
        <taxon>Plasmodiidae</taxon>
        <taxon>Plasmodium</taxon>
        <taxon>Plasmodium (Vinckeia)</taxon>
    </lineage>
</organism>
<dbReference type="Pfam" id="PF12319">
    <property type="entry name" value="TryThrA_C"/>
    <property type="match status" value="1"/>
</dbReference>
<dbReference type="EMBL" id="FMIE01000055">
    <property type="protein sequence ID" value="SCL82195.1"/>
    <property type="molecule type" value="Genomic_DNA"/>
</dbReference>
<comment type="caution">
    <text evidence="2">The sequence shown here is derived from an EMBL/GenBank/DDBJ whole genome shotgun (WGS) entry which is preliminary data.</text>
</comment>
<protein>
    <submittedName>
        <fullName evidence="2">Tryptophan-rich antigen, putative</fullName>
    </submittedName>
</protein>
<proteinExistence type="predicted"/>
<name>A0A1C6W979_PLABE</name>
<dbReference type="Proteomes" id="UP000516480">
    <property type="component" value="Unassembled WGS sequence"/>
</dbReference>
<dbReference type="VEuPathDB" id="PlasmoDB:PBANKA_0623300"/>
<sequence>MKKKYAASYISCSLFLAYFFLIDLISSASFDPTSTEKLFDDDEAKACDNKILQFQNPLSENNPLRDENYLRGSNSTKRETPCFEEPNFTIDDIIDTDIWLDQLYIKWNSLIRSSREQIETEEQIKKNEWHKKLTELEEEWEKFYSYISTKKDVWLKKKNDEWNTWIKKMESKWIAYKGHIDNELYDSIERCSPEDNISIVNQLKSNVEQNMIEDLKKWIDKSDHNLYKWIICDWNKWKSNFMLDWSKQQWKLKEDSYWKKFTKPKTRTDPFFFLIKEKYDKWAERNKMEQDQWTDITSKLESKYLTAKHADWEEWKINKREWYGKWISYYIENFVNMRADNNIYVYI</sequence>
<dbReference type="AlphaFoldDB" id="A0A1C6W979"/>
<gene>
    <name evidence="2" type="ORF">PBNK65NY_000493200</name>
</gene>
<evidence type="ECO:0000259" key="1">
    <source>
        <dbReference type="Pfam" id="PF12319"/>
    </source>
</evidence>
<dbReference type="InterPro" id="IPR022089">
    <property type="entry name" value="Plasmodium-antigen_C"/>
</dbReference>
<feature type="domain" description="Tryptophan/threonine-rich plasmodium antigen C-terminal" evidence="1">
    <location>
        <begin position="128"/>
        <end position="337"/>
    </location>
</feature>
<evidence type="ECO:0000313" key="2">
    <source>
        <dbReference type="EMBL" id="SCL82195.1"/>
    </source>
</evidence>